<evidence type="ECO:0000256" key="10">
    <source>
        <dbReference type="ARBA" id="ARBA00030775"/>
    </source>
</evidence>
<dbReference type="PRINTS" id="PR00885">
    <property type="entry name" value="BCTERIALGSPH"/>
</dbReference>
<comment type="caution">
    <text evidence="13">The sequence shown here is derived from an EMBL/GenBank/DDBJ whole genome shotgun (WGS) entry which is preliminary data.</text>
</comment>
<dbReference type="NCBIfam" id="TIGR02532">
    <property type="entry name" value="IV_pilin_GFxxxE"/>
    <property type="match status" value="1"/>
</dbReference>
<evidence type="ECO:0000256" key="2">
    <source>
        <dbReference type="ARBA" id="ARBA00021549"/>
    </source>
</evidence>
<name>A0A4V5NXW0_9GAMM</name>
<organism evidence="13 14">
    <name type="scientific">Ferrimonas sediminicola</name>
    <dbReference type="NCBI Taxonomy" id="2569538"/>
    <lineage>
        <taxon>Bacteria</taxon>
        <taxon>Pseudomonadati</taxon>
        <taxon>Pseudomonadota</taxon>
        <taxon>Gammaproteobacteria</taxon>
        <taxon>Alteromonadales</taxon>
        <taxon>Ferrimonadaceae</taxon>
        <taxon>Ferrimonas</taxon>
    </lineage>
</organism>
<protein>
    <recommendedName>
        <fullName evidence="2">Type II secretion system protein H</fullName>
    </recommendedName>
    <alternativeName>
        <fullName evidence="10">General secretion pathway protein H</fullName>
    </alternativeName>
</protein>
<dbReference type="Proteomes" id="UP000305674">
    <property type="component" value="Unassembled WGS sequence"/>
</dbReference>
<dbReference type="NCBIfam" id="TIGR01708">
    <property type="entry name" value="typeII_sec_gspH"/>
    <property type="match status" value="1"/>
</dbReference>
<evidence type="ECO:0000313" key="13">
    <source>
        <dbReference type="EMBL" id="TKB47644.1"/>
    </source>
</evidence>
<dbReference type="GO" id="GO:0015628">
    <property type="term" value="P:protein secretion by the type II secretion system"/>
    <property type="evidence" value="ECO:0007669"/>
    <property type="project" value="InterPro"/>
</dbReference>
<dbReference type="Gene3D" id="3.55.40.10">
    <property type="entry name" value="minor pseudopilin epsh domain"/>
    <property type="match status" value="1"/>
</dbReference>
<evidence type="ECO:0000256" key="1">
    <source>
        <dbReference type="ARBA" id="ARBA00004377"/>
    </source>
</evidence>
<keyword evidence="6 11" id="KW-0812">Transmembrane</keyword>
<evidence type="ECO:0000256" key="9">
    <source>
        <dbReference type="ARBA" id="ARBA00025772"/>
    </source>
</evidence>
<evidence type="ECO:0000256" key="5">
    <source>
        <dbReference type="ARBA" id="ARBA00022519"/>
    </source>
</evidence>
<dbReference type="InterPro" id="IPR045584">
    <property type="entry name" value="Pilin-like"/>
</dbReference>
<dbReference type="Pfam" id="PF07963">
    <property type="entry name" value="N_methyl"/>
    <property type="match status" value="1"/>
</dbReference>
<evidence type="ECO:0000256" key="3">
    <source>
        <dbReference type="ARBA" id="ARBA00022475"/>
    </source>
</evidence>
<dbReference type="GO" id="GO:0015627">
    <property type="term" value="C:type II protein secretion system complex"/>
    <property type="evidence" value="ECO:0007669"/>
    <property type="project" value="InterPro"/>
</dbReference>
<evidence type="ECO:0000256" key="4">
    <source>
        <dbReference type="ARBA" id="ARBA00022481"/>
    </source>
</evidence>
<dbReference type="InterPro" id="IPR049875">
    <property type="entry name" value="TypeII_GspH"/>
</dbReference>
<dbReference type="OrthoDB" id="6076129at2"/>
<dbReference type="SUPFAM" id="SSF54523">
    <property type="entry name" value="Pili subunits"/>
    <property type="match status" value="1"/>
</dbReference>
<dbReference type="RefSeq" id="WP_136854235.1">
    <property type="nucleotide sequence ID" value="NZ_SWCI01000013.1"/>
</dbReference>
<sequence>MMERPRHQSGFTLLEIMLVLVLIGVAAMSVTLTVGGDPRQETLDKAANEFAAVVSMALEESVISGQELGLVVESDHYLFTRFNLDKNDWELLGGDRLYRERRMPVGVTLTLSVEGMPLKQSDEDDESEFGLDRSLFEKSDEEKLKTPEPQLILLPSGEITPFTLQFEEVSARPTLVIELEGNAIGDIRRAGEEP</sequence>
<feature type="transmembrane region" description="Helical" evidence="11">
    <location>
        <begin position="12"/>
        <end position="35"/>
    </location>
</feature>
<evidence type="ECO:0000256" key="11">
    <source>
        <dbReference type="SAM" id="Phobius"/>
    </source>
</evidence>
<keyword evidence="5" id="KW-0997">Cell inner membrane</keyword>
<keyword evidence="8 11" id="KW-0472">Membrane</keyword>
<gene>
    <name evidence="13" type="primary">gspH</name>
    <name evidence="13" type="ORF">FCL40_15650</name>
</gene>
<dbReference type="InterPro" id="IPR002416">
    <property type="entry name" value="T2SS_protein-GspH"/>
</dbReference>
<accession>A0A4V5NXW0</accession>
<dbReference type="PROSITE" id="PS00409">
    <property type="entry name" value="PROKAR_NTER_METHYL"/>
    <property type="match status" value="1"/>
</dbReference>
<evidence type="ECO:0000256" key="8">
    <source>
        <dbReference type="ARBA" id="ARBA00023136"/>
    </source>
</evidence>
<evidence type="ECO:0000259" key="12">
    <source>
        <dbReference type="Pfam" id="PF12019"/>
    </source>
</evidence>
<dbReference type="Pfam" id="PF12019">
    <property type="entry name" value="GspH"/>
    <property type="match status" value="1"/>
</dbReference>
<keyword evidence="4" id="KW-0488">Methylation</keyword>
<dbReference type="EMBL" id="SWCI01000013">
    <property type="protein sequence ID" value="TKB47644.1"/>
    <property type="molecule type" value="Genomic_DNA"/>
</dbReference>
<comment type="subcellular location">
    <subcellularLocation>
        <location evidence="1">Cell inner membrane</location>
        <topology evidence="1">Single-pass membrane protein</topology>
    </subcellularLocation>
</comment>
<evidence type="ECO:0000256" key="6">
    <source>
        <dbReference type="ARBA" id="ARBA00022692"/>
    </source>
</evidence>
<dbReference type="InterPro" id="IPR012902">
    <property type="entry name" value="N_methyl_site"/>
</dbReference>
<feature type="domain" description="General secretion pathway GspH" evidence="12">
    <location>
        <begin position="46"/>
        <end position="173"/>
    </location>
</feature>
<keyword evidence="7 11" id="KW-1133">Transmembrane helix</keyword>
<reference evidence="13 14" key="1">
    <citation type="submission" date="2019-04" db="EMBL/GenBank/DDBJ databases">
        <authorList>
            <person name="Hwang J.C."/>
        </authorList>
    </citation>
    <scope>NUCLEOTIDE SEQUENCE [LARGE SCALE GENOMIC DNA]</scope>
    <source>
        <strain evidence="13 14">IMCC35001</strain>
    </source>
</reference>
<dbReference type="AlphaFoldDB" id="A0A4V5NXW0"/>
<keyword evidence="3" id="KW-1003">Cell membrane</keyword>
<dbReference type="GO" id="GO:0005886">
    <property type="term" value="C:plasma membrane"/>
    <property type="evidence" value="ECO:0007669"/>
    <property type="project" value="UniProtKB-SubCell"/>
</dbReference>
<dbReference type="InterPro" id="IPR022346">
    <property type="entry name" value="T2SS_GspH"/>
</dbReference>
<proteinExistence type="inferred from homology"/>
<comment type="similarity">
    <text evidence="9">Belongs to the GSP H family.</text>
</comment>
<keyword evidence="14" id="KW-1185">Reference proteome</keyword>
<evidence type="ECO:0000313" key="14">
    <source>
        <dbReference type="Proteomes" id="UP000305674"/>
    </source>
</evidence>
<evidence type="ECO:0000256" key="7">
    <source>
        <dbReference type="ARBA" id="ARBA00022989"/>
    </source>
</evidence>